<dbReference type="InterPro" id="IPR020483">
    <property type="entry name" value="Uncharacterised_YgbA"/>
</dbReference>
<gene>
    <name evidence="1" type="ORF">Q3M24_12680</name>
</gene>
<dbReference type="AlphaFoldDB" id="A0AAU8LQP9"/>
<evidence type="ECO:0000313" key="1">
    <source>
        <dbReference type="EMBL" id="XCN71170.1"/>
    </source>
</evidence>
<dbReference type="NCBIfam" id="NF007714">
    <property type="entry name" value="PRK10410.1-2"/>
    <property type="match status" value="1"/>
</dbReference>
<dbReference type="EMBL" id="CP159373">
    <property type="protein sequence ID" value="XCN71170.1"/>
    <property type="molecule type" value="Genomic_DNA"/>
</dbReference>
<organism evidence="1">
    <name type="scientific">Candidatus Electrothrix aestuarii</name>
    <dbReference type="NCBI Taxonomy" id="3062594"/>
    <lineage>
        <taxon>Bacteria</taxon>
        <taxon>Pseudomonadati</taxon>
        <taxon>Thermodesulfobacteriota</taxon>
        <taxon>Desulfobulbia</taxon>
        <taxon>Desulfobulbales</taxon>
        <taxon>Desulfobulbaceae</taxon>
        <taxon>Candidatus Electrothrix</taxon>
    </lineage>
</organism>
<accession>A0AAU8LQP9</accession>
<name>A0AAU8LQP9_9BACT</name>
<dbReference type="Pfam" id="PF11756">
    <property type="entry name" value="YgbA_NO"/>
    <property type="match status" value="1"/>
</dbReference>
<sequence>MKHIGNKKKKSGRMQRETETVAVMIHKYCRLKHGGANELCRDCTELLDYANQRLAHCPFQEGKTTCGNCQVHCYKPSMREKIREVMRTIGPRMILSNPIMALQHAMDGLRKEPIQKKMEDG</sequence>
<dbReference type="KEGG" id="eaj:Q3M24_12680"/>
<protein>
    <submittedName>
        <fullName evidence="1">Nitrous oxide-stimulated promoter family protein</fullName>
    </submittedName>
</protein>
<reference evidence="1" key="2">
    <citation type="submission" date="2024-06" db="EMBL/GenBank/DDBJ databases">
        <authorList>
            <person name="Plum-Jensen L.E."/>
            <person name="Schramm A."/>
            <person name="Marshall I.P.G."/>
        </authorList>
    </citation>
    <scope>NUCLEOTIDE SEQUENCE</scope>
    <source>
        <strain evidence="1">Rat1</strain>
    </source>
</reference>
<proteinExistence type="predicted"/>
<reference evidence="1" key="1">
    <citation type="journal article" date="2024" name="Syst. Appl. Microbiol.">
        <title>First single-strain enrichments of Electrothrix cable bacteria, description of E. aestuarii sp. nov. and E. rattekaaiensis sp. nov., and proposal of a cable bacteria taxonomy following the rules of the SeqCode.</title>
        <authorList>
            <person name="Plum-Jensen L.E."/>
            <person name="Schramm A."/>
            <person name="Marshall I.P.G."/>
        </authorList>
    </citation>
    <scope>NUCLEOTIDE SEQUENCE</scope>
    <source>
        <strain evidence="1">Rat1</strain>
    </source>
</reference>